<keyword evidence="1" id="KW-0175">Coiled coil</keyword>
<dbReference type="RefSeq" id="WP_263992926.1">
    <property type="nucleotide sequence ID" value="NZ_CP087994.1"/>
</dbReference>
<keyword evidence="4" id="KW-1185">Reference proteome</keyword>
<gene>
    <name evidence="3" type="ORF">LNN31_02415</name>
</gene>
<name>A0ABY6HIP6_9FIRM</name>
<feature type="domain" description="Transcobalamin-like C-terminal" evidence="2">
    <location>
        <begin position="1046"/>
        <end position="1083"/>
    </location>
</feature>
<proteinExistence type="predicted"/>
<reference evidence="3" key="1">
    <citation type="submission" date="2021-11" db="EMBL/GenBank/DDBJ databases">
        <title>Isoprene-degrading acetogen.</title>
        <authorList>
            <person name="Yang Y."/>
            <person name="Jin H."/>
            <person name="Yan J."/>
        </authorList>
    </citation>
    <scope>NUCLEOTIDE SEQUENCE</scope>
    <source>
        <strain evidence="3">Berkeley</strain>
    </source>
</reference>
<sequence>MERKVYRFSALFVFCIIILLFTLTPVRAEGNTFIPSEGSYKISTVEDLKSFRNSIKGGTTYYDSEKKEQITVTLENDIVIGTADDIGVTTGGRFLGYFNGNGYKISGFNDNTSSFFGSLATEDQFNASTNMPVITNFILNVDLDISFTGTKNSIKGRTYSILADSGYGKIAYCGVGGGIKTSVSGVESTQKNKRTALIISGIDAVIYSDKTYTPIENCYVNLDIDAITNSKGNNPAYFSYYGFTEDQYNVKNSYITGTVKITETSGSGETSNSMIYGIGNIYNGVTSQAGFYDSSEGKLGSLPNIVANSGVPIKSDVTKSSSYVGFNFDSVWTTNGDTSYPLLQKNQSNLPNSTKEAQVAKKEATVDLTVKVTPKNIADIKLGGGNDIVAELKTDYTIEIGGVSGVSASDLATFISNYNLKVVPDKNAKITLNPYTTGEKAGYEGKYISGSSVLLTYDQTKDYTLTLGKINYVSSIDGQPIQLIGNGKDGEKGIPDEAKQAQLAENAIKAIDICMNSFYGEGNVPDVTDSSTPWYIMTMARSGYGVPQSYYDSYYQALSTYLAGLPKDQATGYIKDYLISDYVRPLLAVTAIGYDPRNVGGVDLLAPLMDIEKIKYDKDHGNMTAEYYALIGLDACGANSDKANAARTYLVNALGTNLAADTSTAPLYDNPDMAFMMMQGVAPYYNTDANVATGVDKLLNRAKAGQNAFGGWIGFDVFNPCNIAQVIAGAASVGDNVLTDIGFIKNGYTLLDAGESYFDFKNNTIYPFGGGTYGSNLGQGQFQLPYAFEGALRAMGKSRSGSTNRLYDMSDVKNSTIAVNDAIAALPAVDTITDDTSKAAAQEKLTAVDTLLTSLTLSDIQKNSIDKTKYDAVKAKLTTDTPGDADKAAAKDVTDKIAALGIITLEKEGVVTAARSAYTDLTDVQKALVTNLDVLKAAEEAINALKPQTGTVTIDVERFTIGQGFYKEPVTMNYTKGETVFVLLSKLVGETNILGSSSYVTGIKGTDAGADAVVIPDYIVSKLGGGDTATAKAYGNTQTDSTLGTASYSAQGGWMFLVNNQSPTVGMGDYKVSSGDVIRIAFSYWGYGADLTGYEYGATEPKVVLGNRDQLLKAIAAVNTDGKDNLLANATVKTAYDNAIAVAKDMTETTGNAQKAADALNQAIANMNTEDPEVKAVVDQISKLPTKENLTLADRDTVAKVSDAYKKLRDTQKSKVTNLETLTDAEAKIAELEAAAASEADQAAAQKVSDLIAGIKAADQLKAGDKAEIMKIRRAYLALTETQKGLISEETAGKLTAAEVAIGELEKAIAPVKSDTKEIEVIGLPEAVKKLVVDDKKDDATVKAAAKKAAEDANMAEVEVITLYGIKPEMTDEELAAFNADDTRYVTMTVLIPEDKRGAESYRIYHKKTNGDIEWIDPVVSEDGTCLIFKVTSFSDFGIMAKMKAAGETEDQKAAKAVDELITALPSTDKLTLTDKKAIAAARSAYDGLTANQKALVTNLSTLTAVEAKLAELEKADSEADKAAAKKVTDQIAALPAAGSLAVTDKTKVTEARAAYTALTDTQKTLVTNLATLTVAEAKITELEKAEADKTAAKKVTDQITALGTITKWEQKAGIEAARSAYNQLTVAQKALITTDTLNLLKAAEAAVEKLKPTTGTITIDVERFTIGQGFFVEPVTVSIKEGEKAYEAIHGLVGSDNLIGDSNYLRAIKGADTGTATIPDYIVSKIGGASSSSANAYGQKYTGSTLGEFDYSKYSGWMYLVNNVTPSVGINDYVLKDGDVLRFAFTYWGYGTDLTGLEFGTNKVLASIANKDSLLEAIAAVNANKAAYLSDANIKTAYTTAMSVVQDMTATQKATNDAATALNKAVTDSSGTDKAAAKTVMDKIAALPTVSKLILTDKAAVTAARSAYDALTATQKALVTNLTTLTAAEAKITELEKEAANTANKAAAKAVSDKIAALHSGTALLLGEKADVVAVRIAYNALTEAQKALVTNLSTLVAAEARIAELEKETPVAKDEKTGIEAVGLPAGMAIKVGDDSKDTDKTGEALKAAEKQGIKDAKIVSLYAIKPDMSDADLEKFNNDATTFVTLTIPLSTEQQGYDSYKIYHKKTNGIVEWITPTLSTDKKSLIFKVNAFSEFGVVGTKTSADTGSVSCTYQTQIENVGWQELKTNGAISGTEGKGLRLEGIKINVVAEGKDLGVEYQTHVQNLGWQGFKSNGTMSGTEGKALRLEGIQIRLTGKDAAKYDIYYRVHAQNYGWLDWAKNGESAGTEGFGYRLEGIEIKVVEKNAAAPGETEQPFITGNIHINYQTQIQNVGWQELKKDGAMSGTSGQSLRLEGIKINVENAGYDVGVNYQTHVENIGWQDLRTNGKMSGTEGESKRLEGIRISLTGNDADLCDVYYQVHAQNYGWLNWAKNGESAGTEGFGYRLEGIHIVVVPKGQAAPTLEVGALSQAFISNN</sequence>
<feature type="coiled-coil region" evidence="1">
    <location>
        <begin position="1990"/>
        <end position="2017"/>
    </location>
</feature>
<dbReference type="SMART" id="SM00728">
    <property type="entry name" value="ChW"/>
    <property type="match status" value="6"/>
</dbReference>
<accession>A0ABY6HIP6</accession>
<dbReference type="Pfam" id="PF07538">
    <property type="entry name" value="ChW"/>
    <property type="match status" value="6"/>
</dbReference>
<protein>
    <submittedName>
        <fullName evidence="3">DUF4430 domain-containing protein</fullName>
    </submittedName>
</protein>
<dbReference type="PANTHER" id="PTHR34491">
    <property type="entry name" value="A-TYPE INCLUSION PROTEIN, PUTATIVE-RELATED"/>
    <property type="match status" value="1"/>
</dbReference>
<dbReference type="Pfam" id="PF14478">
    <property type="entry name" value="DUF4430"/>
    <property type="match status" value="2"/>
</dbReference>
<feature type="domain" description="Transcobalamin-like C-terminal" evidence="2">
    <location>
        <begin position="1748"/>
        <end position="1787"/>
    </location>
</feature>
<evidence type="ECO:0000256" key="1">
    <source>
        <dbReference type="SAM" id="Coils"/>
    </source>
</evidence>
<dbReference type="Proteomes" id="UP001163550">
    <property type="component" value="Chromosome"/>
</dbReference>
<dbReference type="InterPro" id="IPR027954">
    <property type="entry name" value="Transcobalamin-like_C"/>
</dbReference>
<evidence type="ECO:0000313" key="3">
    <source>
        <dbReference type="EMBL" id="UYO63319.1"/>
    </source>
</evidence>
<evidence type="ECO:0000313" key="4">
    <source>
        <dbReference type="Proteomes" id="UP001163550"/>
    </source>
</evidence>
<dbReference type="Gene3D" id="2.170.130.30">
    <property type="match status" value="1"/>
</dbReference>
<dbReference type="PANTHER" id="PTHR34491:SF156">
    <property type="entry name" value="KINESIN MOTOR DOMAIN-CONTAINING PROTEIN"/>
    <property type="match status" value="1"/>
</dbReference>
<organism evidence="3 4">
    <name type="scientific">Acetobacterium wieringae</name>
    <dbReference type="NCBI Taxonomy" id="52694"/>
    <lineage>
        <taxon>Bacteria</taxon>
        <taxon>Bacillati</taxon>
        <taxon>Bacillota</taxon>
        <taxon>Clostridia</taxon>
        <taxon>Eubacteriales</taxon>
        <taxon>Eubacteriaceae</taxon>
        <taxon>Acetobacterium</taxon>
    </lineage>
</organism>
<evidence type="ECO:0000259" key="2">
    <source>
        <dbReference type="Pfam" id="PF14478"/>
    </source>
</evidence>
<dbReference type="EMBL" id="CP087994">
    <property type="protein sequence ID" value="UYO63319.1"/>
    <property type="molecule type" value="Genomic_DNA"/>
</dbReference>
<dbReference type="InterPro" id="IPR006637">
    <property type="entry name" value="ChW"/>
</dbReference>